<feature type="compositionally biased region" description="Basic residues" evidence="1">
    <location>
        <begin position="163"/>
        <end position="178"/>
    </location>
</feature>
<sequence>MTPALTPITKARALPPPESHGTSSRPVARPPYTVSRRAASRLVSSRRFPRHHLPLVWESQSQAPQRSRSHHHHHHHHRHKACASLQSLTQPRGRRTRIPTATATATAAARRGPLLRTPSRPAAPISTGDLAGGRGMGTCVSRPSACVGKPHTPRSGEAGRAGGARRRRRRGKGRRKAPSRAASMETIQEADVPALPPPAAGDHRTYSNPAFQVSGSIEEAWYDSFAMSESDGEDDFHSVQDDAFSLNGYENDAALSTRDANCGSFNGSAHSSEQHYRKPRSSELPKGNLENGVRSSVSHEDVASVSAEDSAHGGGRILDDCGLLPHNCLPCIVSAVSVNEKKRPLSTSPTHSMKMPSLKLSFKKKSGEAHPSSTLLSTKDFLERPLAGSQVQLCLMEKKMLNSWSHIDPGTFRVRGSNYFRDKKKELAPNYAAYYPFGVDVYLSPQKLNHISRYVQLPDIQISSKLPPLLVVNVQVPLYPASLFQNEIDGEGMSFVLYFRLSEAYSKELPPLFIENIRKLVDDHVEKIKAFPMETTIPFRERLKILGRVGNLEDLPLSAAERKLMHAYNEKPVLSRPQHEFYLGDNYFEVDIDMHRFSYISRKGFETFLDRLKICMLDVGLTIQGNKAEELPEQILCCVRLNGIDYTKYLPLMTHGA</sequence>
<dbReference type="AlphaFoldDB" id="A0A8J5SFH0"/>
<dbReference type="InterPro" id="IPR009769">
    <property type="entry name" value="EDR2_C"/>
</dbReference>
<organism evidence="3 4">
    <name type="scientific">Zizania palustris</name>
    <name type="common">Northern wild rice</name>
    <dbReference type="NCBI Taxonomy" id="103762"/>
    <lineage>
        <taxon>Eukaryota</taxon>
        <taxon>Viridiplantae</taxon>
        <taxon>Streptophyta</taxon>
        <taxon>Embryophyta</taxon>
        <taxon>Tracheophyta</taxon>
        <taxon>Spermatophyta</taxon>
        <taxon>Magnoliopsida</taxon>
        <taxon>Liliopsida</taxon>
        <taxon>Poales</taxon>
        <taxon>Poaceae</taxon>
        <taxon>BOP clade</taxon>
        <taxon>Oryzoideae</taxon>
        <taxon>Oryzeae</taxon>
        <taxon>Zizaniinae</taxon>
        <taxon>Zizania</taxon>
    </lineage>
</organism>
<feature type="compositionally biased region" description="Basic residues" evidence="1">
    <location>
        <begin position="67"/>
        <end position="81"/>
    </location>
</feature>
<dbReference type="EMBL" id="JAAALK010000286">
    <property type="protein sequence ID" value="KAG8062167.1"/>
    <property type="molecule type" value="Genomic_DNA"/>
</dbReference>
<feature type="compositionally biased region" description="Basic and acidic residues" evidence="1">
    <location>
        <begin position="272"/>
        <end position="283"/>
    </location>
</feature>
<dbReference type="PANTHER" id="PTHR31558:SF3">
    <property type="entry name" value="CW14 PROTEIN"/>
    <property type="match status" value="1"/>
</dbReference>
<feature type="region of interest" description="Disordered" evidence="1">
    <location>
        <begin position="55"/>
        <end position="208"/>
    </location>
</feature>
<reference evidence="3" key="1">
    <citation type="journal article" date="2021" name="bioRxiv">
        <title>Whole Genome Assembly and Annotation of Northern Wild Rice, Zizania palustris L., Supports a Whole Genome Duplication in the Zizania Genus.</title>
        <authorList>
            <person name="Haas M."/>
            <person name="Kono T."/>
            <person name="Macchietto M."/>
            <person name="Millas R."/>
            <person name="McGilp L."/>
            <person name="Shao M."/>
            <person name="Duquette J."/>
            <person name="Hirsch C.N."/>
            <person name="Kimball J."/>
        </authorList>
    </citation>
    <scope>NUCLEOTIDE SEQUENCE</scope>
    <source>
        <tissue evidence="3">Fresh leaf tissue</tissue>
    </source>
</reference>
<protein>
    <recommendedName>
        <fullName evidence="2">Protein ENHANCED DISEASE RESISTANCE 2 C-terminal domain-containing protein</fullName>
    </recommendedName>
</protein>
<evidence type="ECO:0000313" key="4">
    <source>
        <dbReference type="Proteomes" id="UP000729402"/>
    </source>
</evidence>
<dbReference type="PANTHER" id="PTHR31558">
    <property type="entry name" value="CW14 PROTEIN"/>
    <property type="match status" value="1"/>
</dbReference>
<feature type="domain" description="Protein ENHANCED DISEASE RESISTANCE 2 C-terminal" evidence="2">
    <location>
        <begin position="404"/>
        <end position="645"/>
    </location>
</feature>
<proteinExistence type="predicted"/>
<dbReference type="Pfam" id="PF07059">
    <property type="entry name" value="EDR2_C"/>
    <property type="match status" value="1"/>
</dbReference>
<gene>
    <name evidence="3" type="ORF">GUJ93_ZPchr0003g17868</name>
</gene>
<evidence type="ECO:0000313" key="3">
    <source>
        <dbReference type="EMBL" id="KAG8062167.1"/>
    </source>
</evidence>
<feature type="region of interest" description="Disordered" evidence="1">
    <location>
        <begin position="265"/>
        <end position="312"/>
    </location>
</feature>
<evidence type="ECO:0000256" key="1">
    <source>
        <dbReference type="SAM" id="MobiDB-lite"/>
    </source>
</evidence>
<accession>A0A8J5SFH0</accession>
<comment type="caution">
    <text evidence="3">The sequence shown here is derived from an EMBL/GenBank/DDBJ whole genome shotgun (WGS) entry which is preliminary data.</text>
</comment>
<keyword evidence="4" id="KW-1185">Reference proteome</keyword>
<evidence type="ECO:0000259" key="2">
    <source>
        <dbReference type="Pfam" id="PF07059"/>
    </source>
</evidence>
<reference evidence="3" key="2">
    <citation type="submission" date="2021-02" db="EMBL/GenBank/DDBJ databases">
        <authorList>
            <person name="Kimball J.A."/>
            <person name="Haas M.W."/>
            <person name="Macchietto M."/>
            <person name="Kono T."/>
            <person name="Duquette J."/>
            <person name="Shao M."/>
        </authorList>
    </citation>
    <scope>NUCLEOTIDE SEQUENCE</scope>
    <source>
        <tissue evidence="3">Fresh leaf tissue</tissue>
    </source>
</reference>
<name>A0A8J5SFH0_ZIZPA</name>
<dbReference type="OrthoDB" id="9970435at2759"/>
<dbReference type="Proteomes" id="UP000729402">
    <property type="component" value="Unassembled WGS sequence"/>
</dbReference>
<feature type="compositionally biased region" description="Low complexity" evidence="1">
    <location>
        <begin position="98"/>
        <end position="118"/>
    </location>
</feature>
<feature type="region of interest" description="Disordered" evidence="1">
    <location>
        <begin position="1"/>
        <end position="38"/>
    </location>
</feature>